<feature type="chain" id="PRO_5045129734" evidence="3">
    <location>
        <begin position="27"/>
        <end position="347"/>
    </location>
</feature>
<dbReference type="PROSITE" id="PS00639">
    <property type="entry name" value="THIOL_PROTEASE_HIS"/>
    <property type="match status" value="1"/>
</dbReference>
<dbReference type="Pfam" id="PF08246">
    <property type="entry name" value="Inhibitor_I29"/>
    <property type="match status" value="1"/>
</dbReference>
<dbReference type="PANTHER" id="PTHR12411">
    <property type="entry name" value="CYSTEINE PROTEASE FAMILY C1-RELATED"/>
    <property type="match status" value="1"/>
</dbReference>
<dbReference type="Gene3D" id="3.90.70.10">
    <property type="entry name" value="Cysteine proteinases"/>
    <property type="match status" value="1"/>
</dbReference>
<accession>A0ABR2MDU7</accession>
<dbReference type="InterPro" id="IPR000169">
    <property type="entry name" value="Pept_cys_AS"/>
</dbReference>
<dbReference type="SMART" id="SM00645">
    <property type="entry name" value="Pept_C1"/>
    <property type="match status" value="1"/>
</dbReference>
<dbReference type="InterPro" id="IPR038765">
    <property type="entry name" value="Papain-like_cys_pep_sf"/>
</dbReference>
<dbReference type="EMBL" id="JBBWWR010000009">
    <property type="protein sequence ID" value="KAK8961804.1"/>
    <property type="molecule type" value="Genomic_DNA"/>
</dbReference>
<evidence type="ECO:0000256" key="1">
    <source>
        <dbReference type="ARBA" id="ARBA00008455"/>
    </source>
</evidence>
<comment type="caution">
    <text evidence="6">The sequence shown here is derived from an EMBL/GenBank/DDBJ whole genome shotgun (WGS) entry which is preliminary data.</text>
</comment>
<name>A0ABR2MDU7_9ASPA</name>
<evidence type="ECO:0000256" key="3">
    <source>
        <dbReference type="SAM" id="SignalP"/>
    </source>
</evidence>
<dbReference type="InterPro" id="IPR000668">
    <property type="entry name" value="Peptidase_C1A_C"/>
</dbReference>
<dbReference type="Pfam" id="PF00112">
    <property type="entry name" value="Peptidase_C1"/>
    <property type="match status" value="1"/>
</dbReference>
<dbReference type="InterPro" id="IPR025660">
    <property type="entry name" value="Pept_his_AS"/>
</dbReference>
<organism evidence="6 7">
    <name type="scientific">Platanthera guangdongensis</name>
    <dbReference type="NCBI Taxonomy" id="2320717"/>
    <lineage>
        <taxon>Eukaryota</taxon>
        <taxon>Viridiplantae</taxon>
        <taxon>Streptophyta</taxon>
        <taxon>Embryophyta</taxon>
        <taxon>Tracheophyta</taxon>
        <taxon>Spermatophyta</taxon>
        <taxon>Magnoliopsida</taxon>
        <taxon>Liliopsida</taxon>
        <taxon>Asparagales</taxon>
        <taxon>Orchidaceae</taxon>
        <taxon>Orchidoideae</taxon>
        <taxon>Orchideae</taxon>
        <taxon>Orchidinae</taxon>
        <taxon>Platanthera</taxon>
    </lineage>
</organism>
<keyword evidence="2" id="KW-1015">Disulfide bond</keyword>
<keyword evidence="3" id="KW-0732">Signal</keyword>
<protein>
    <submittedName>
        <fullName evidence="6">Uncharacterized protein</fullName>
    </submittedName>
</protein>
<comment type="similarity">
    <text evidence="1">Belongs to the peptidase C1 family.</text>
</comment>
<dbReference type="SMART" id="SM00848">
    <property type="entry name" value="Inhibitor_I29"/>
    <property type="match status" value="1"/>
</dbReference>
<feature type="domain" description="Peptidase C1A papain C-terminal" evidence="4">
    <location>
        <begin position="128"/>
        <end position="345"/>
    </location>
</feature>
<dbReference type="CDD" id="cd02248">
    <property type="entry name" value="Peptidase_C1A"/>
    <property type="match status" value="1"/>
</dbReference>
<dbReference type="SUPFAM" id="SSF54001">
    <property type="entry name" value="Cysteine proteinases"/>
    <property type="match status" value="1"/>
</dbReference>
<evidence type="ECO:0000259" key="4">
    <source>
        <dbReference type="SMART" id="SM00645"/>
    </source>
</evidence>
<gene>
    <name evidence="6" type="ORF">KSP40_PGU016561</name>
</gene>
<sequence>MAISNYKLSFLPALLVLGALAAAGAARVLPTAAPLSSMEDRHDRWMAEHGKVYENGAEKAARFEIFKSNMEHIESFNARKEKYWLGPNQFTDLTNQEFKILYSAGYRPSSASVSPATRFRHENATVEAAASLDWRSKGAVTPIKDQGQCGACWAFSAVAAIESINQIKSGKLVSLSEQELIDCDVSGEDQGCEGGLMDTAFKFIVDNHGINSEANYPFAGQDGSCNSKKASVSAVKISGFEDVPENNEAALLKAVTGQPVSVAIDGGDPNFQSYADGIFTGPCDTKLDHAVTAIGYGTDADGTKYWLVKNSWGTSWGNNGYFKMERDISSAEGLCGLAKQPSYPTIN</sequence>
<dbReference type="PROSITE" id="PS00139">
    <property type="entry name" value="THIOL_PROTEASE_CYS"/>
    <property type="match status" value="1"/>
</dbReference>
<proteinExistence type="inferred from homology"/>
<evidence type="ECO:0000256" key="2">
    <source>
        <dbReference type="ARBA" id="ARBA00023157"/>
    </source>
</evidence>
<feature type="domain" description="Cathepsin propeptide inhibitor" evidence="5">
    <location>
        <begin position="42"/>
        <end position="98"/>
    </location>
</feature>
<evidence type="ECO:0000313" key="6">
    <source>
        <dbReference type="EMBL" id="KAK8961804.1"/>
    </source>
</evidence>
<reference evidence="6 7" key="1">
    <citation type="journal article" date="2022" name="Nat. Plants">
        <title>Genomes of leafy and leafless Platanthera orchids illuminate the evolution of mycoheterotrophy.</title>
        <authorList>
            <person name="Li M.H."/>
            <person name="Liu K.W."/>
            <person name="Li Z."/>
            <person name="Lu H.C."/>
            <person name="Ye Q.L."/>
            <person name="Zhang D."/>
            <person name="Wang J.Y."/>
            <person name="Li Y.F."/>
            <person name="Zhong Z.M."/>
            <person name="Liu X."/>
            <person name="Yu X."/>
            <person name="Liu D.K."/>
            <person name="Tu X.D."/>
            <person name="Liu B."/>
            <person name="Hao Y."/>
            <person name="Liao X.Y."/>
            <person name="Jiang Y.T."/>
            <person name="Sun W.H."/>
            <person name="Chen J."/>
            <person name="Chen Y.Q."/>
            <person name="Ai Y."/>
            <person name="Zhai J.W."/>
            <person name="Wu S.S."/>
            <person name="Zhou Z."/>
            <person name="Hsiao Y.Y."/>
            <person name="Wu W.L."/>
            <person name="Chen Y.Y."/>
            <person name="Lin Y.F."/>
            <person name="Hsu J.L."/>
            <person name="Li C.Y."/>
            <person name="Wang Z.W."/>
            <person name="Zhao X."/>
            <person name="Zhong W.Y."/>
            <person name="Ma X.K."/>
            <person name="Ma L."/>
            <person name="Huang J."/>
            <person name="Chen G.Z."/>
            <person name="Huang M.Z."/>
            <person name="Huang L."/>
            <person name="Peng D.H."/>
            <person name="Luo Y.B."/>
            <person name="Zou S.Q."/>
            <person name="Chen S.P."/>
            <person name="Lan S."/>
            <person name="Tsai W.C."/>
            <person name="Van de Peer Y."/>
            <person name="Liu Z.J."/>
        </authorList>
    </citation>
    <scope>NUCLEOTIDE SEQUENCE [LARGE SCALE GENOMIC DNA]</scope>
    <source>
        <strain evidence="6">Lor288</strain>
    </source>
</reference>
<dbReference type="InterPro" id="IPR013201">
    <property type="entry name" value="Prot_inhib_I29"/>
</dbReference>
<dbReference type="InterPro" id="IPR013128">
    <property type="entry name" value="Peptidase_C1A"/>
</dbReference>
<evidence type="ECO:0000313" key="7">
    <source>
        <dbReference type="Proteomes" id="UP001412067"/>
    </source>
</evidence>
<dbReference type="InterPro" id="IPR025661">
    <property type="entry name" value="Pept_asp_AS"/>
</dbReference>
<dbReference type="InterPro" id="IPR039417">
    <property type="entry name" value="Peptidase_C1A_papain-like"/>
</dbReference>
<dbReference type="PRINTS" id="PR00705">
    <property type="entry name" value="PAPAIN"/>
</dbReference>
<evidence type="ECO:0000259" key="5">
    <source>
        <dbReference type="SMART" id="SM00848"/>
    </source>
</evidence>
<dbReference type="PROSITE" id="PS00640">
    <property type="entry name" value="THIOL_PROTEASE_ASN"/>
    <property type="match status" value="1"/>
</dbReference>
<feature type="signal peptide" evidence="3">
    <location>
        <begin position="1"/>
        <end position="26"/>
    </location>
</feature>
<keyword evidence="7" id="KW-1185">Reference proteome</keyword>
<dbReference type="Proteomes" id="UP001412067">
    <property type="component" value="Unassembled WGS sequence"/>
</dbReference>